<dbReference type="InterPro" id="IPR005064">
    <property type="entry name" value="BUG"/>
</dbReference>
<sequence>MALSRLRRSVAGLLLALPLLAAAQDWKPERTVEYIVPAGAGAALDTAAREIKTLIDRDKLLPVPMLVVNKPGGAGMVAMGALAAKPGDGHLLATLTHSSINNKLVGEVSLGYEDFTPLAILFDETITVAVRADSPIRSGRDLVETLRKNPAALSIGVATSIGNHIHAAIAKPLQVAGVDIAKLTVVPYKSSAESMTNLLGGHLDVVSASAINVVPQLKAGKIRVLAVAAAERLGGDLAGVPTWREQGVDAVYASSQGLQGPKGMTPAQIAFWEGVLRRISATPEWNAFLARNYWRPRFMGAAEAVKYLDSEAEGARALLGELHLLKKQP</sequence>
<dbReference type="OrthoDB" id="9780943at2"/>
<dbReference type="PANTHER" id="PTHR42928">
    <property type="entry name" value="TRICARBOXYLATE-BINDING PROTEIN"/>
    <property type="match status" value="1"/>
</dbReference>
<dbReference type="Pfam" id="PF03401">
    <property type="entry name" value="TctC"/>
    <property type="match status" value="1"/>
</dbReference>
<dbReference type="SUPFAM" id="SSF53850">
    <property type="entry name" value="Periplasmic binding protein-like II"/>
    <property type="match status" value="1"/>
</dbReference>
<evidence type="ECO:0000256" key="2">
    <source>
        <dbReference type="SAM" id="SignalP"/>
    </source>
</evidence>
<comment type="caution">
    <text evidence="3">The sequence shown here is derived from an EMBL/GenBank/DDBJ whole genome shotgun (WGS) entry which is preliminary data.</text>
</comment>
<feature type="chain" id="PRO_5016960206" evidence="2">
    <location>
        <begin position="24"/>
        <end position="329"/>
    </location>
</feature>
<protein>
    <submittedName>
        <fullName evidence="3">Putative tricarboxylic transport membrane protein</fullName>
    </submittedName>
</protein>
<evidence type="ECO:0000313" key="3">
    <source>
        <dbReference type="EMBL" id="RDI24116.1"/>
    </source>
</evidence>
<dbReference type="Gene3D" id="3.40.190.150">
    <property type="entry name" value="Bordetella uptake gene, domain 1"/>
    <property type="match status" value="1"/>
</dbReference>
<dbReference type="Proteomes" id="UP000255265">
    <property type="component" value="Unassembled WGS sequence"/>
</dbReference>
<reference evidence="3 4" key="1">
    <citation type="submission" date="2018-07" db="EMBL/GenBank/DDBJ databases">
        <title>Genomic Encyclopedia of Type Strains, Phase IV (KMG-IV): sequencing the most valuable type-strain genomes for metagenomic binning, comparative biology and taxonomic classification.</title>
        <authorList>
            <person name="Goeker M."/>
        </authorList>
    </citation>
    <scope>NUCLEOTIDE SEQUENCE [LARGE SCALE GENOMIC DNA]</scope>
    <source>
        <strain evidence="3 4">DSM 21352</strain>
    </source>
</reference>
<name>A0A370FDI6_9BURK</name>
<dbReference type="CDD" id="cd07012">
    <property type="entry name" value="PBP2_Bug_TTT"/>
    <property type="match status" value="1"/>
</dbReference>
<dbReference type="InterPro" id="IPR042100">
    <property type="entry name" value="Bug_dom1"/>
</dbReference>
<dbReference type="Gene3D" id="3.40.190.10">
    <property type="entry name" value="Periplasmic binding protein-like II"/>
    <property type="match status" value="1"/>
</dbReference>
<evidence type="ECO:0000313" key="4">
    <source>
        <dbReference type="Proteomes" id="UP000255265"/>
    </source>
</evidence>
<dbReference type="EMBL" id="QQAV01000005">
    <property type="protein sequence ID" value="RDI24116.1"/>
    <property type="molecule type" value="Genomic_DNA"/>
</dbReference>
<gene>
    <name evidence="3" type="ORF">DFR41_10531</name>
</gene>
<feature type="signal peptide" evidence="2">
    <location>
        <begin position="1"/>
        <end position="23"/>
    </location>
</feature>
<evidence type="ECO:0000256" key="1">
    <source>
        <dbReference type="ARBA" id="ARBA00006987"/>
    </source>
</evidence>
<dbReference type="RefSeq" id="WP_114803151.1">
    <property type="nucleotide sequence ID" value="NZ_QQAV01000005.1"/>
</dbReference>
<comment type="similarity">
    <text evidence="1">Belongs to the UPF0065 (bug) family.</text>
</comment>
<organism evidence="3 4">
    <name type="scientific">Pseudacidovorax intermedius</name>
    <dbReference type="NCBI Taxonomy" id="433924"/>
    <lineage>
        <taxon>Bacteria</taxon>
        <taxon>Pseudomonadati</taxon>
        <taxon>Pseudomonadota</taxon>
        <taxon>Betaproteobacteria</taxon>
        <taxon>Burkholderiales</taxon>
        <taxon>Comamonadaceae</taxon>
        <taxon>Pseudacidovorax</taxon>
    </lineage>
</organism>
<keyword evidence="2" id="KW-0732">Signal</keyword>
<dbReference type="PANTHER" id="PTHR42928:SF3">
    <property type="entry name" value="UPF0065 PROTEIN YFLP"/>
    <property type="match status" value="1"/>
</dbReference>
<keyword evidence="4" id="KW-1185">Reference proteome</keyword>
<dbReference type="PIRSF" id="PIRSF017082">
    <property type="entry name" value="YflP"/>
    <property type="match status" value="1"/>
</dbReference>
<accession>A0A370FDI6</accession>
<proteinExistence type="inferred from homology"/>
<dbReference type="AlphaFoldDB" id="A0A370FDI6"/>